<proteinExistence type="predicted"/>
<evidence type="ECO:0000313" key="2">
    <source>
        <dbReference type="Proteomes" id="UP001295420"/>
    </source>
</evidence>
<dbReference type="AlphaFoldDB" id="A0AAU9Q547"/>
<name>A0AAU9Q547_9VIBR</name>
<comment type="caution">
    <text evidence="1">The sequence shown here is derived from an EMBL/GenBank/DDBJ whole genome shotgun (WGS) entry which is preliminary data.</text>
</comment>
<reference evidence="1" key="1">
    <citation type="submission" date="2022-01" db="EMBL/GenBank/DDBJ databases">
        <authorList>
            <person name="Lagorce A."/>
        </authorList>
    </citation>
    <scope>NUCLEOTIDE SEQUENCE</scope>
    <source>
        <strain evidence="1">Th15_F1_D04</strain>
    </source>
</reference>
<accession>A0AAU9Q547</accession>
<evidence type="ECO:0000313" key="1">
    <source>
        <dbReference type="EMBL" id="CAH1528955.1"/>
    </source>
</evidence>
<protein>
    <submittedName>
        <fullName evidence="1">Uncharacterized protein</fullName>
    </submittedName>
</protein>
<organism evidence="1 2">
    <name type="scientific">Vibrio owensii</name>
    <dbReference type="NCBI Taxonomy" id="696485"/>
    <lineage>
        <taxon>Bacteria</taxon>
        <taxon>Pseudomonadati</taxon>
        <taxon>Pseudomonadota</taxon>
        <taxon>Gammaproteobacteria</taxon>
        <taxon>Vibrionales</taxon>
        <taxon>Vibrionaceae</taxon>
        <taxon>Vibrio</taxon>
    </lineage>
</organism>
<dbReference type="Proteomes" id="UP001295420">
    <property type="component" value="Unassembled WGS sequence"/>
</dbReference>
<gene>
    <name evidence="1" type="ORF">THF1D04_230008</name>
</gene>
<dbReference type="EMBL" id="CAKMTQ010000016">
    <property type="protein sequence ID" value="CAH1528955.1"/>
    <property type="molecule type" value="Genomic_DNA"/>
</dbReference>
<sequence length="63" mass="7309">MEVATMTICPIQHWCYREPARMSHDINTRFYVAKVEREGALKKIKSGIVYPLCSGCEPCEFNR</sequence>